<evidence type="ECO:0000313" key="3">
    <source>
        <dbReference type="Proteomes" id="UP000235786"/>
    </source>
</evidence>
<feature type="domain" description="Heterokaryon incompatibility" evidence="1">
    <location>
        <begin position="49"/>
        <end position="241"/>
    </location>
</feature>
<keyword evidence="3" id="KW-1185">Reference proteome</keyword>
<dbReference type="STRING" id="1149755.A0A2J6QYF6"/>
<dbReference type="Proteomes" id="UP000235786">
    <property type="component" value="Unassembled WGS sequence"/>
</dbReference>
<gene>
    <name evidence="2" type="ORF">L207DRAFT_519551</name>
</gene>
<dbReference type="EMBL" id="KZ613963">
    <property type="protein sequence ID" value="PMD31297.1"/>
    <property type="molecule type" value="Genomic_DNA"/>
</dbReference>
<accession>A0A2J6QYF6</accession>
<dbReference type="OrthoDB" id="2157530at2759"/>
<proteinExistence type="predicted"/>
<dbReference type="PANTHER" id="PTHR24148">
    <property type="entry name" value="ANKYRIN REPEAT DOMAIN-CONTAINING PROTEIN 39 HOMOLOG-RELATED"/>
    <property type="match status" value="1"/>
</dbReference>
<dbReference type="InterPro" id="IPR010730">
    <property type="entry name" value="HET"/>
</dbReference>
<organism evidence="2 3">
    <name type="scientific">Hyaloscypha variabilis (strain UAMH 11265 / GT02V1 / F)</name>
    <name type="common">Meliniomyces variabilis</name>
    <dbReference type="NCBI Taxonomy" id="1149755"/>
    <lineage>
        <taxon>Eukaryota</taxon>
        <taxon>Fungi</taxon>
        <taxon>Dikarya</taxon>
        <taxon>Ascomycota</taxon>
        <taxon>Pezizomycotina</taxon>
        <taxon>Leotiomycetes</taxon>
        <taxon>Helotiales</taxon>
        <taxon>Hyaloscyphaceae</taxon>
        <taxon>Hyaloscypha</taxon>
        <taxon>Hyaloscypha variabilis</taxon>
    </lineage>
</organism>
<dbReference type="PANTHER" id="PTHR24148:SF73">
    <property type="entry name" value="HET DOMAIN PROTEIN (AFU_ORTHOLOGUE AFUA_8G01020)"/>
    <property type="match status" value="1"/>
</dbReference>
<dbReference type="AlphaFoldDB" id="A0A2J6QYF6"/>
<sequence length="592" mass="67950">MDLERYPSAPLTGPQDIRLLKLLPGSVVEPVKCTLLPYTMESPDQQLNYEAISYEWGTPGQYATIELNGQKYQIQANLFAFLKILRSGIVGEGRVLWADAICINQKDIQERNRQVRIMRKIFKQADRVLSWLGPAAHGSDMVFDFCLKLQEACMAVDESLDKFAKDMASSDSLTSRIMITHAEEIFAVMHCWGSDRSVNMEGYGALNTREKEWQFIKEELYDMLFTLQSRSYWKRVWIVPEVTLGKEVIVHCGEMRMDFDVICQAAKLIPKLRKGRGTTRYKMTVTLPSFSALSSYRSSHRGNEWSLHQLLEAFGHSQCTVLHDRSYAFLDANTDFRKGQPSVIDYSCTPEELFWDVLLFCTLTMLSSSHSPINFCRKLLIILRLQEEQCISWILSHRKTYEKLFERLCTFNYKVGVSSYNTVARPANVEFYDEGVYQFVVTEDKDDDSCSTEDGDVHGSLIRTKSLAQPEDVFYETNYGAIGAIYRHKRQHGHAQIQSQPTLNPDAHGEQSFVGIGIGIKAPHDYNKAMRTLFNLLEDAEMAFILRGLKNQNQWEWGDGWKVPLSCFDLVLLSSFSGTHYLFDWFSVYDNT</sequence>
<evidence type="ECO:0000259" key="1">
    <source>
        <dbReference type="Pfam" id="PF06985"/>
    </source>
</evidence>
<protein>
    <recommendedName>
        <fullName evidence="1">Heterokaryon incompatibility domain-containing protein</fullName>
    </recommendedName>
</protein>
<evidence type="ECO:0000313" key="2">
    <source>
        <dbReference type="EMBL" id="PMD31297.1"/>
    </source>
</evidence>
<reference evidence="2 3" key="1">
    <citation type="submission" date="2016-04" db="EMBL/GenBank/DDBJ databases">
        <title>A degradative enzymes factory behind the ericoid mycorrhizal symbiosis.</title>
        <authorList>
            <consortium name="DOE Joint Genome Institute"/>
            <person name="Martino E."/>
            <person name="Morin E."/>
            <person name="Grelet G."/>
            <person name="Kuo A."/>
            <person name="Kohler A."/>
            <person name="Daghino S."/>
            <person name="Barry K."/>
            <person name="Choi C."/>
            <person name="Cichocki N."/>
            <person name="Clum A."/>
            <person name="Copeland A."/>
            <person name="Hainaut M."/>
            <person name="Haridas S."/>
            <person name="Labutti K."/>
            <person name="Lindquist E."/>
            <person name="Lipzen A."/>
            <person name="Khouja H.-R."/>
            <person name="Murat C."/>
            <person name="Ohm R."/>
            <person name="Olson A."/>
            <person name="Spatafora J."/>
            <person name="Veneault-Fourrey C."/>
            <person name="Henrissat B."/>
            <person name="Grigoriev I."/>
            <person name="Martin F."/>
            <person name="Perotto S."/>
        </authorList>
    </citation>
    <scope>NUCLEOTIDE SEQUENCE [LARGE SCALE GENOMIC DNA]</scope>
    <source>
        <strain evidence="2 3">F</strain>
    </source>
</reference>
<name>A0A2J6QYF6_HYAVF</name>
<dbReference type="InterPro" id="IPR052895">
    <property type="entry name" value="HetReg/Transcr_Mod"/>
</dbReference>
<dbReference type="Pfam" id="PF06985">
    <property type="entry name" value="HET"/>
    <property type="match status" value="1"/>
</dbReference>